<evidence type="ECO:0000256" key="6">
    <source>
        <dbReference type="ARBA" id="ARBA00022847"/>
    </source>
</evidence>
<feature type="transmembrane region" description="Helical" evidence="10">
    <location>
        <begin position="465"/>
        <end position="486"/>
    </location>
</feature>
<feature type="transmembrane region" description="Helical" evidence="10">
    <location>
        <begin position="119"/>
        <end position="141"/>
    </location>
</feature>
<reference evidence="11 12" key="2">
    <citation type="journal article" date="2012" name="Stand. Genomic Sci.">
        <title>Complete genome sequence of the thermophilic sulfate-reducing ocean bacterium Thermodesulfatator indicus type strain (CIR29812(T)).</title>
        <authorList>
            <person name="Anderson I."/>
            <person name="Saunders E."/>
            <person name="Lapidus A."/>
            <person name="Nolan M."/>
            <person name="Lucas S."/>
            <person name="Tice H."/>
            <person name="Del Rio T.G."/>
            <person name="Cheng J.F."/>
            <person name="Han C."/>
            <person name="Tapia R."/>
            <person name="Goodwin L.A."/>
            <person name="Pitluck S."/>
            <person name="Liolios K."/>
            <person name="Mavromatis K."/>
            <person name="Pagani I."/>
            <person name="Ivanova N."/>
            <person name="Mikhailova N."/>
            <person name="Pati A."/>
            <person name="Chen A."/>
            <person name="Palaniappan K."/>
            <person name="Land M."/>
            <person name="Hauser L."/>
            <person name="Jeffries C.D."/>
            <person name="Chang Y.J."/>
            <person name="Brambilla E.M."/>
            <person name="Rohde M."/>
            <person name="Spring S."/>
            <person name="Goker M."/>
            <person name="Detter J.C."/>
            <person name="Woyke T."/>
            <person name="Bristow J."/>
            <person name="Eisen J.A."/>
            <person name="Markowitz V."/>
            <person name="Hugenholtz P."/>
            <person name="Kyrpides N.C."/>
            <person name="Klenk H.P."/>
        </authorList>
    </citation>
    <scope>NUCLEOTIDE SEQUENCE [LARGE SCALE GENOMIC DNA]</scope>
    <source>
        <strain evidence="12">DSM 15286 / JCM 11887 / CIR29812</strain>
    </source>
</reference>
<feature type="transmembrane region" description="Helical" evidence="10">
    <location>
        <begin position="6"/>
        <end position="26"/>
    </location>
</feature>
<feature type="transmembrane region" description="Helical" evidence="10">
    <location>
        <begin position="47"/>
        <end position="71"/>
    </location>
</feature>
<evidence type="ECO:0000256" key="2">
    <source>
        <dbReference type="ARBA" id="ARBA00006434"/>
    </source>
</evidence>
<evidence type="ECO:0000256" key="4">
    <source>
        <dbReference type="ARBA" id="ARBA00022475"/>
    </source>
</evidence>
<evidence type="ECO:0000256" key="5">
    <source>
        <dbReference type="ARBA" id="ARBA00022692"/>
    </source>
</evidence>
<keyword evidence="7 10" id="KW-1133">Transmembrane helix</keyword>
<evidence type="ECO:0000256" key="7">
    <source>
        <dbReference type="ARBA" id="ARBA00022989"/>
    </source>
</evidence>
<dbReference type="InterPro" id="IPR001734">
    <property type="entry name" value="Na/solute_symporter"/>
</dbReference>
<evidence type="ECO:0000256" key="10">
    <source>
        <dbReference type="SAM" id="Phobius"/>
    </source>
</evidence>
<feature type="transmembrane region" description="Helical" evidence="10">
    <location>
        <begin position="153"/>
        <end position="175"/>
    </location>
</feature>
<keyword evidence="5 10" id="KW-0812">Transmembrane</keyword>
<keyword evidence="8 10" id="KW-0472">Membrane</keyword>
<dbReference type="GO" id="GO:0015293">
    <property type="term" value="F:symporter activity"/>
    <property type="evidence" value="ECO:0007669"/>
    <property type="project" value="UniProtKB-KW"/>
</dbReference>
<feature type="transmembrane region" description="Helical" evidence="10">
    <location>
        <begin position="305"/>
        <end position="329"/>
    </location>
</feature>
<sequence>MSLTYPIAFIIVALSVLLSIYISFYFRKHTRTTAAFYVAEGKIPWRINGMAMFGDYCSAASFLGVAGAISLMGVDGWWLALGFFATWVAVLLLVAAPLKNAGKFTVGDVLGTRFGTSKGIRTVSMLTTIVLCTLYLVPQIVGAGHLFKLLLGWNYHTTVIVSGILITALVILGGMRGTTFNQAVQGLILLAAMLILLISAIFIHFDGNIFNIIKTAKKMVPTVIAAKEIPEVVKNAPNYKAAVEAARQALPDAPSALTPGVGLRDFWNQLSLVLGLFLGVLGLPHILIRFYTVRDAKAAQKSIEFTIWGLAIFYSAVLFVGLAIMYALYPTLVNLVATGKKGMATNMAVPMFGQEIGGEFFLGIIAAGALAAMLSTCTGLLITATTSIAHDLYASIFKPHSPDEERVSFAKKAVFVLAAISILMAIWLKNQNVGMLVGMSFGIAASTFAPALVLTVWWPRLTKQGVVWGMATGLIVSLIFTFARFFGLKSILGLPVLVNPALYSAPIAFIVFIIASLVTKDTGEVEKFMALAHRKRR</sequence>
<proteinExistence type="inferred from homology"/>
<evidence type="ECO:0000256" key="8">
    <source>
        <dbReference type="ARBA" id="ARBA00023136"/>
    </source>
</evidence>
<feature type="transmembrane region" description="Helical" evidence="10">
    <location>
        <begin position="360"/>
        <end position="388"/>
    </location>
</feature>
<evidence type="ECO:0000256" key="9">
    <source>
        <dbReference type="RuleBase" id="RU362091"/>
    </source>
</evidence>
<dbReference type="Pfam" id="PF00474">
    <property type="entry name" value="SSF"/>
    <property type="match status" value="1"/>
</dbReference>
<dbReference type="eggNOG" id="COG4147">
    <property type="taxonomic scope" value="Bacteria"/>
</dbReference>
<dbReference type="Proteomes" id="UP000006793">
    <property type="component" value="Chromosome"/>
</dbReference>
<name>F8ADM9_THEID</name>
<protein>
    <submittedName>
        <fullName evidence="11">SSS sodium solute transporter superfamily</fullName>
    </submittedName>
</protein>
<dbReference type="STRING" id="667014.Thein_1042"/>
<comment type="subcellular location">
    <subcellularLocation>
        <location evidence="1">Cell membrane</location>
        <topology evidence="1">Multi-pass membrane protein</topology>
    </subcellularLocation>
</comment>
<accession>F8ADM9</accession>
<dbReference type="PANTHER" id="PTHR48086:SF6">
    <property type="entry name" value="CATION_ACETATE SYMPORTER ACTP"/>
    <property type="match status" value="1"/>
</dbReference>
<dbReference type="PATRIC" id="fig|667014.3.peg.1069"/>
<dbReference type="Gene3D" id="1.20.1730.10">
    <property type="entry name" value="Sodium/glucose cotransporter"/>
    <property type="match status" value="1"/>
</dbReference>
<dbReference type="EMBL" id="CP002683">
    <property type="protein sequence ID" value="AEH44913.1"/>
    <property type="molecule type" value="Genomic_DNA"/>
</dbReference>
<dbReference type="GO" id="GO:0015123">
    <property type="term" value="F:acetate transmembrane transporter activity"/>
    <property type="evidence" value="ECO:0007669"/>
    <property type="project" value="TreeGrafter"/>
</dbReference>
<feature type="transmembrane region" description="Helical" evidence="10">
    <location>
        <begin position="434"/>
        <end position="458"/>
    </location>
</feature>
<feature type="transmembrane region" description="Helical" evidence="10">
    <location>
        <begin position="77"/>
        <end position="98"/>
    </location>
</feature>
<dbReference type="FunCoup" id="F8ADM9">
    <property type="interactions" value="129"/>
</dbReference>
<dbReference type="NCBIfam" id="TIGR00813">
    <property type="entry name" value="sss"/>
    <property type="match status" value="1"/>
</dbReference>
<keyword evidence="4" id="KW-1003">Cell membrane</keyword>
<keyword evidence="12" id="KW-1185">Reference proteome</keyword>
<feature type="transmembrane region" description="Helical" evidence="10">
    <location>
        <begin position="501"/>
        <end position="519"/>
    </location>
</feature>
<dbReference type="CDD" id="cd11480">
    <property type="entry name" value="SLC5sbd_u4"/>
    <property type="match status" value="1"/>
</dbReference>
<dbReference type="InterPro" id="IPR050277">
    <property type="entry name" value="Sodium:Solute_Symporter"/>
</dbReference>
<dbReference type="AlphaFoldDB" id="F8ADM9"/>
<dbReference type="RefSeq" id="WP_013907655.1">
    <property type="nucleotide sequence ID" value="NC_015681.1"/>
</dbReference>
<keyword evidence="3" id="KW-0813">Transport</keyword>
<feature type="transmembrane region" description="Helical" evidence="10">
    <location>
        <begin position="187"/>
        <end position="205"/>
    </location>
</feature>
<reference evidence="12" key="1">
    <citation type="submission" date="2011-04" db="EMBL/GenBank/DDBJ databases">
        <title>The complete genome of Thermodesulfatator indicus DSM 15286.</title>
        <authorList>
            <person name="Lucas S."/>
            <person name="Copeland A."/>
            <person name="Lapidus A."/>
            <person name="Bruce D."/>
            <person name="Goodwin L."/>
            <person name="Pitluck S."/>
            <person name="Peters L."/>
            <person name="Kyrpides N."/>
            <person name="Mavromatis K."/>
            <person name="Pagani I."/>
            <person name="Ivanova N."/>
            <person name="Saunders L."/>
            <person name="Detter J.C."/>
            <person name="Tapia R."/>
            <person name="Han C."/>
            <person name="Land M."/>
            <person name="Hauser L."/>
            <person name="Markowitz V."/>
            <person name="Cheng J.-F."/>
            <person name="Hugenholtz P."/>
            <person name="Woyke T."/>
            <person name="Wu D."/>
            <person name="Spring S."/>
            <person name="Schroeder M."/>
            <person name="Brambilla E."/>
            <person name="Klenk H.-P."/>
            <person name="Eisen J.A."/>
        </authorList>
    </citation>
    <scope>NUCLEOTIDE SEQUENCE [LARGE SCALE GENOMIC DNA]</scope>
    <source>
        <strain evidence="12">DSM 15286 / JCM 11887 / CIR29812</strain>
    </source>
</reference>
<dbReference type="KEGG" id="tid:Thein_1042"/>
<feature type="transmembrane region" description="Helical" evidence="10">
    <location>
        <begin position="409"/>
        <end position="428"/>
    </location>
</feature>
<evidence type="ECO:0000256" key="3">
    <source>
        <dbReference type="ARBA" id="ARBA00022448"/>
    </source>
</evidence>
<dbReference type="PaxDb" id="667014-Thein_1042"/>
<dbReference type="GO" id="GO:0005886">
    <property type="term" value="C:plasma membrane"/>
    <property type="evidence" value="ECO:0007669"/>
    <property type="project" value="UniProtKB-SubCell"/>
</dbReference>
<dbReference type="InterPro" id="IPR038377">
    <property type="entry name" value="Na/Glc_symporter_sf"/>
</dbReference>
<dbReference type="PROSITE" id="PS50283">
    <property type="entry name" value="NA_SOLUT_SYMP_3"/>
    <property type="match status" value="1"/>
</dbReference>
<dbReference type="GO" id="GO:0006847">
    <property type="term" value="P:plasma membrane acetate transport"/>
    <property type="evidence" value="ECO:0007669"/>
    <property type="project" value="TreeGrafter"/>
</dbReference>
<evidence type="ECO:0000313" key="11">
    <source>
        <dbReference type="EMBL" id="AEH44913.1"/>
    </source>
</evidence>
<feature type="transmembrane region" description="Helical" evidence="10">
    <location>
        <begin position="272"/>
        <end position="293"/>
    </location>
</feature>
<keyword evidence="6" id="KW-0769">Symport</keyword>
<gene>
    <name evidence="11" type="ordered locus">Thein_1042</name>
</gene>
<dbReference type="InParanoid" id="F8ADM9"/>
<dbReference type="PANTHER" id="PTHR48086">
    <property type="entry name" value="SODIUM/PROLINE SYMPORTER-RELATED"/>
    <property type="match status" value="1"/>
</dbReference>
<organism evidence="11 12">
    <name type="scientific">Thermodesulfatator indicus (strain DSM 15286 / JCM 11887 / CIR29812)</name>
    <dbReference type="NCBI Taxonomy" id="667014"/>
    <lineage>
        <taxon>Bacteria</taxon>
        <taxon>Pseudomonadati</taxon>
        <taxon>Thermodesulfobacteriota</taxon>
        <taxon>Thermodesulfobacteria</taxon>
        <taxon>Thermodesulfobacteriales</taxon>
        <taxon>Thermodesulfatatoraceae</taxon>
        <taxon>Thermodesulfatator</taxon>
    </lineage>
</organism>
<dbReference type="HOGENOM" id="CLU_018808_8_3_0"/>
<evidence type="ECO:0000313" key="12">
    <source>
        <dbReference type="Proteomes" id="UP000006793"/>
    </source>
</evidence>
<evidence type="ECO:0000256" key="1">
    <source>
        <dbReference type="ARBA" id="ARBA00004651"/>
    </source>
</evidence>
<comment type="similarity">
    <text evidence="2 9">Belongs to the sodium:solute symporter (SSF) (TC 2.A.21) family.</text>
</comment>